<name>A0ABW2AJD3_9MICO</name>
<dbReference type="InterPro" id="IPR025736">
    <property type="entry name" value="PucR_C-HTH_dom"/>
</dbReference>
<dbReference type="PANTHER" id="PTHR33744">
    <property type="entry name" value="CARBOHYDRATE DIACID REGULATOR"/>
    <property type="match status" value="1"/>
</dbReference>
<keyword evidence="3" id="KW-1185">Reference proteome</keyword>
<evidence type="ECO:0000313" key="3">
    <source>
        <dbReference type="Proteomes" id="UP001596298"/>
    </source>
</evidence>
<dbReference type="RefSeq" id="WP_382403546.1">
    <property type="nucleotide sequence ID" value="NZ_JBHSWH010000001.1"/>
</dbReference>
<dbReference type="Pfam" id="PF13556">
    <property type="entry name" value="HTH_30"/>
    <property type="match status" value="1"/>
</dbReference>
<dbReference type="InterPro" id="IPR042070">
    <property type="entry name" value="PucR_C-HTH_sf"/>
</dbReference>
<protein>
    <submittedName>
        <fullName evidence="2">PucR family transcriptional regulator</fullName>
    </submittedName>
</protein>
<sequence length="181" mass="19837">MSIGHIVYVLFPSVRDLQMPHRLAKGAATALEARLGYPVLVASSTPECGIDQLPALRREVDDVLDVQSGHPNAHGVATARDVYAELLLRRLGAEITSDDRNQHPGVRILLEHDSAHGTAYRETLCAYFAALGDIGVAAGALRLHPNTVRYRIRRAEDLFGLKLDDADETLVIWLAIRVAQN</sequence>
<gene>
    <name evidence="2" type="ORF">ACFQDH_16800</name>
</gene>
<organism evidence="2 3">
    <name type="scientific">Flexivirga alba</name>
    <dbReference type="NCBI Taxonomy" id="702742"/>
    <lineage>
        <taxon>Bacteria</taxon>
        <taxon>Bacillati</taxon>
        <taxon>Actinomycetota</taxon>
        <taxon>Actinomycetes</taxon>
        <taxon>Micrococcales</taxon>
        <taxon>Dermacoccaceae</taxon>
        <taxon>Flexivirga</taxon>
    </lineage>
</organism>
<feature type="domain" description="PucR C-terminal helix-turn-helix" evidence="1">
    <location>
        <begin position="121"/>
        <end position="178"/>
    </location>
</feature>
<accession>A0ABW2AJD3</accession>
<dbReference type="Proteomes" id="UP001596298">
    <property type="component" value="Unassembled WGS sequence"/>
</dbReference>
<proteinExistence type="predicted"/>
<dbReference type="Gene3D" id="1.10.10.2840">
    <property type="entry name" value="PucR C-terminal helix-turn-helix domain"/>
    <property type="match status" value="1"/>
</dbReference>
<evidence type="ECO:0000259" key="1">
    <source>
        <dbReference type="Pfam" id="PF13556"/>
    </source>
</evidence>
<dbReference type="PANTHER" id="PTHR33744:SF17">
    <property type="entry name" value="CONSERVED PROTEIN"/>
    <property type="match status" value="1"/>
</dbReference>
<evidence type="ECO:0000313" key="2">
    <source>
        <dbReference type="EMBL" id="MFC6706868.1"/>
    </source>
</evidence>
<dbReference type="InterPro" id="IPR051448">
    <property type="entry name" value="CdaR-like_regulators"/>
</dbReference>
<dbReference type="EMBL" id="JBHSWH010000001">
    <property type="protein sequence ID" value="MFC6706868.1"/>
    <property type="molecule type" value="Genomic_DNA"/>
</dbReference>
<comment type="caution">
    <text evidence="2">The sequence shown here is derived from an EMBL/GenBank/DDBJ whole genome shotgun (WGS) entry which is preliminary data.</text>
</comment>
<reference evidence="3" key="1">
    <citation type="journal article" date="2019" name="Int. J. Syst. Evol. Microbiol.">
        <title>The Global Catalogue of Microorganisms (GCM) 10K type strain sequencing project: providing services to taxonomists for standard genome sequencing and annotation.</title>
        <authorList>
            <consortium name="The Broad Institute Genomics Platform"/>
            <consortium name="The Broad Institute Genome Sequencing Center for Infectious Disease"/>
            <person name="Wu L."/>
            <person name="Ma J."/>
        </authorList>
    </citation>
    <scope>NUCLEOTIDE SEQUENCE [LARGE SCALE GENOMIC DNA]</scope>
    <source>
        <strain evidence="3">CCUG 58127</strain>
    </source>
</reference>